<feature type="transmembrane region" description="Helical" evidence="11">
    <location>
        <begin position="165"/>
        <end position="189"/>
    </location>
</feature>
<dbReference type="Gene3D" id="3.30.450.350">
    <property type="entry name" value="CHASE domain"/>
    <property type="match status" value="1"/>
</dbReference>
<dbReference type="PROSITE" id="PS50109">
    <property type="entry name" value="HIS_KIN"/>
    <property type="match status" value="1"/>
</dbReference>
<feature type="transmembrane region" description="Helical" evidence="11">
    <location>
        <begin position="48"/>
        <end position="72"/>
    </location>
</feature>
<keyword evidence="8" id="KW-0418">Kinase</keyword>
<evidence type="ECO:0000313" key="15">
    <source>
        <dbReference type="EMBL" id="MDR7089416.1"/>
    </source>
</evidence>
<dbReference type="SMART" id="SM00387">
    <property type="entry name" value="HATPase_c"/>
    <property type="match status" value="1"/>
</dbReference>
<evidence type="ECO:0000256" key="2">
    <source>
        <dbReference type="ARBA" id="ARBA00004651"/>
    </source>
</evidence>
<dbReference type="Pfam" id="PF02518">
    <property type="entry name" value="HATPase_c"/>
    <property type="match status" value="1"/>
</dbReference>
<keyword evidence="4" id="KW-1003">Cell membrane</keyword>
<protein>
    <recommendedName>
        <fullName evidence="3">histidine kinase</fullName>
        <ecNumber evidence="3">2.7.13.3</ecNumber>
    </recommendedName>
</protein>
<keyword evidence="16" id="KW-1185">Reference proteome</keyword>
<evidence type="ECO:0000256" key="3">
    <source>
        <dbReference type="ARBA" id="ARBA00012438"/>
    </source>
</evidence>
<feature type="transmembrane region" description="Helical" evidence="11">
    <location>
        <begin position="92"/>
        <end position="117"/>
    </location>
</feature>
<dbReference type="PROSITE" id="PS50112">
    <property type="entry name" value="PAS"/>
    <property type="match status" value="1"/>
</dbReference>
<dbReference type="Pfam" id="PF00512">
    <property type="entry name" value="HisKA"/>
    <property type="match status" value="1"/>
</dbReference>
<dbReference type="PANTHER" id="PTHR43047:SF72">
    <property type="entry name" value="OSMOSENSING HISTIDINE PROTEIN KINASE SLN1"/>
    <property type="match status" value="1"/>
</dbReference>
<dbReference type="CDD" id="cd00130">
    <property type="entry name" value="PAS"/>
    <property type="match status" value="1"/>
</dbReference>
<dbReference type="CDD" id="cd00082">
    <property type="entry name" value="HisKA"/>
    <property type="match status" value="1"/>
</dbReference>
<dbReference type="SMART" id="SM01079">
    <property type="entry name" value="CHASE"/>
    <property type="match status" value="1"/>
</dbReference>
<dbReference type="SMART" id="SM00388">
    <property type="entry name" value="HisKA"/>
    <property type="match status" value="1"/>
</dbReference>
<feature type="transmembrane region" description="Helical" evidence="11">
    <location>
        <begin position="201"/>
        <end position="220"/>
    </location>
</feature>
<keyword evidence="6" id="KW-0808">Transferase</keyword>
<keyword evidence="5" id="KW-0597">Phosphoprotein</keyword>
<dbReference type="SMART" id="SM00091">
    <property type="entry name" value="PAS"/>
    <property type="match status" value="1"/>
</dbReference>
<dbReference type="RefSeq" id="WP_310070506.1">
    <property type="nucleotide sequence ID" value="NZ_JAVDVX010000002.1"/>
</dbReference>
<dbReference type="Pfam" id="PF03924">
    <property type="entry name" value="CHASE"/>
    <property type="match status" value="1"/>
</dbReference>
<sequence>MVMGLHTKVLRSPATVVVLRILLLALAYVAAGRLSLLLAIPPGFVSGLFLPMGIALGAVLIWGFPMAIGVFLGSTLLNISISPASSISLPVVLIAAEIACGSTVASLAGTLLIRRYVGFPNSLTDERKIFAFFALGGPVATSLSASIGVFTLYGNGLIPAEHMLYSWWTWWIGDAIGVLIATPLVCVLFAEPRHFWRGRRLTVGVPLVVSSLVVVAVFIMSSNNEQKKLNDQFEQQARLVSGAVDTGLSSVVYTLATLRGLFVASEHVTRAEFSHYVDQVVIEKHGVSGFSWNQRVRHADRADYESTMRTELSANFSIKEKDSSGAFIIAPERPEYTSITYVEPWQKNAVILGFNVASDPVRDEALIRARDSGHFAMTQPLQLLQDEFMSPGVVVYYPVYERTSSTSTTLERRESLIGYATAIVRTNDLIYSVLTPFSSGDYQLHIIDVTEPEKPQVFYRAGEFDMPAYARDLVFNQEILVGGRRLLINISPTEKFLTEHVSLQSWFVLAGGLLFCSLLGGFLLLISGRTQHISNLVEQRTKELAAILENAVESILVVDEQGLIQKANPAAAQLFKYPLLQFSALHIADLVPVLRHSFNVQGDDVTTSYMRETLGRCSDGGDLEIELSISPVAIQERKFFTFIIHDATAKRKVDRLKSEFISTVSHELRTPLTSIKGALGIVLSGSLGEMTDKIRDLLVIASNNAERLARLVNDILDVDKLEFGNLVLNIKRSVIYPLVQQSIEHNQGYAERYGVNLQLNATDDAAMQCAANIDTDRFLQVMANLLSNAVKFSYLDGVVRVQLTVDGQELTVSVIDEGQGIADDFRQRIFQRFAQVDSSDTRRRDGTGLGLSITKSIIERMGGKIDYQSTVGKGSRFYFTLPIAK</sequence>
<evidence type="ECO:0000259" key="13">
    <source>
        <dbReference type="PROSITE" id="PS50112"/>
    </source>
</evidence>
<evidence type="ECO:0000256" key="4">
    <source>
        <dbReference type="ARBA" id="ARBA00022475"/>
    </source>
</evidence>
<keyword evidence="7 11" id="KW-0812">Transmembrane</keyword>
<dbReference type="CDD" id="cd16922">
    <property type="entry name" value="HATPase_EvgS-ArcB-TorS-like"/>
    <property type="match status" value="1"/>
</dbReference>
<dbReference type="InterPro" id="IPR005467">
    <property type="entry name" value="His_kinase_dom"/>
</dbReference>
<dbReference type="PRINTS" id="PR00344">
    <property type="entry name" value="BCTRLSENSOR"/>
</dbReference>
<dbReference type="NCBIfam" id="TIGR00229">
    <property type="entry name" value="sensory_box"/>
    <property type="match status" value="1"/>
</dbReference>
<keyword evidence="10 11" id="KW-0472">Membrane</keyword>
<dbReference type="InterPro" id="IPR042240">
    <property type="entry name" value="CHASE_sf"/>
</dbReference>
<gene>
    <name evidence="15" type="ORF">J2X05_001422</name>
</gene>
<evidence type="ECO:0000256" key="5">
    <source>
        <dbReference type="ARBA" id="ARBA00022553"/>
    </source>
</evidence>
<feature type="transmembrane region" description="Helical" evidence="11">
    <location>
        <begin position="12"/>
        <end position="36"/>
    </location>
</feature>
<dbReference type="EC" id="2.7.13.3" evidence="3"/>
<dbReference type="InterPro" id="IPR036097">
    <property type="entry name" value="HisK_dim/P_sf"/>
</dbReference>
<evidence type="ECO:0000256" key="10">
    <source>
        <dbReference type="ARBA" id="ARBA00023136"/>
    </source>
</evidence>
<dbReference type="InterPro" id="IPR035965">
    <property type="entry name" value="PAS-like_dom_sf"/>
</dbReference>
<evidence type="ECO:0000256" key="1">
    <source>
        <dbReference type="ARBA" id="ARBA00000085"/>
    </source>
</evidence>
<feature type="transmembrane region" description="Helical" evidence="11">
    <location>
        <begin position="506"/>
        <end position="526"/>
    </location>
</feature>
<dbReference type="InterPro" id="IPR036890">
    <property type="entry name" value="HATPase_C_sf"/>
</dbReference>
<evidence type="ECO:0000256" key="7">
    <source>
        <dbReference type="ARBA" id="ARBA00022692"/>
    </source>
</evidence>
<dbReference type="InterPro" id="IPR007895">
    <property type="entry name" value="MASE1"/>
</dbReference>
<evidence type="ECO:0000259" key="14">
    <source>
        <dbReference type="PROSITE" id="PS50839"/>
    </source>
</evidence>
<dbReference type="Gene3D" id="3.30.450.20">
    <property type="entry name" value="PAS domain"/>
    <property type="match status" value="1"/>
</dbReference>
<feature type="domain" description="Histidine kinase" evidence="12">
    <location>
        <begin position="663"/>
        <end position="885"/>
    </location>
</feature>
<dbReference type="Pfam" id="PF05231">
    <property type="entry name" value="MASE1"/>
    <property type="match status" value="1"/>
</dbReference>
<feature type="domain" description="PAS" evidence="13">
    <location>
        <begin position="540"/>
        <end position="577"/>
    </location>
</feature>
<dbReference type="InterPro" id="IPR000014">
    <property type="entry name" value="PAS"/>
</dbReference>
<dbReference type="EMBL" id="JAVDVX010000002">
    <property type="protein sequence ID" value="MDR7089416.1"/>
    <property type="molecule type" value="Genomic_DNA"/>
</dbReference>
<evidence type="ECO:0000259" key="12">
    <source>
        <dbReference type="PROSITE" id="PS50109"/>
    </source>
</evidence>
<dbReference type="Gene3D" id="3.30.565.10">
    <property type="entry name" value="Histidine kinase-like ATPase, C-terminal domain"/>
    <property type="match status" value="1"/>
</dbReference>
<comment type="catalytic activity">
    <reaction evidence="1">
        <text>ATP + protein L-histidine = ADP + protein N-phospho-L-histidine.</text>
        <dbReference type="EC" id="2.7.13.3"/>
    </reaction>
</comment>
<dbReference type="Gene3D" id="1.10.287.130">
    <property type="match status" value="1"/>
</dbReference>
<organism evidence="15 16">
    <name type="scientific">Cellvibrio fibrivorans</name>
    <dbReference type="NCBI Taxonomy" id="126350"/>
    <lineage>
        <taxon>Bacteria</taxon>
        <taxon>Pseudomonadati</taxon>
        <taxon>Pseudomonadota</taxon>
        <taxon>Gammaproteobacteria</taxon>
        <taxon>Cellvibrionales</taxon>
        <taxon>Cellvibrionaceae</taxon>
        <taxon>Cellvibrio</taxon>
    </lineage>
</organism>
<proteinExistence type="predicted"/>
<dbReference type="SUPFAM" id="SSF55785">
    <property type="entry name" value="PYP-like sensor domain (PAS domain)"/>
    <property type="match status" value="1"/>
</dbReference>
<evidence type="ECO:0000256" key="9">
    <source>
        <dbReference type="ARBA" id="ARBA00022989"/>
    </source>
</evidence>
<dbReference type="Pfam" id="PF00989">
    <property type="entry name" value="PAS"/>
    <property type="match status" value="1"/>
</dbReference>
<dbReference type="PROSITE" id="PS50839">
    <property type="entry name" value="CHASE"/>
    <property type="match status" value="1"/>
</dbReference>
<dbReference type="InterPro" id="IPR003661">
    <property type="entry name" value="HisK_dim/P_dom"/>
</dbReference>
<name>A0ABU1UW74_9GAMM</name>
<evidence type="ECO:0000256" key="6">
    <source>
        <dbReference type="ARBA" id="ARBA00022679"/>
    </source>
</evidence>
<keyword evidence="9 11" id="KW-1133">Transmembrane helix</keyword>
<dbReference type="InterPro" id="IPR004358">
    <property type="entry name" value="Sig_transdc_His_kin-like_C"/>
</dbReference>
<dbReference type="InterPro" id="IPR003594">
    <property type="entry name" value="HATPase_dom"/>
</dbReference>
<accession>A0ABU1UW74</accession>
<comment type="caution">
    <text evidence="15">The sequence shown here is derived from an EMBL/GenBank/DDBJ whole genome shotgun (WGS) entry which is preliminary data.</text>
</comment>
<evidence type="ECO:0000256" key="11">
    <source>
        <dbReference type="SAM" id="Phobius"/>
    </source>
</evidence>
<feature type="transmembrane region" description="Helical" evidence="11">
    <location>
        <begin position="129"/>
        <end position="153"/>
    </location>
</feature>
<evidence type="ECO:0000256" key="8">
    <source>
        <dbReference type="ARBA" id="ARBA00022777"/>
    </source>
</evidence>
<feature type="domain" description="CHASE" evidence="14">
    <location>
        <begin position="264"/>
        <end position="461"/>
    </location>
</feature>
<evidence type="ECO:0000313" key="16">
    <source>
        <dbReference type="Proteomes" id="UP001253595"/>
    </source>
</evidence>
<dbReference type="InterPro" id="IPR006189">
    <property type="entry name" value="CHASE_dom"/>
</dbReference>
<dbReference type="SUPFAM" id="SSF47384">
    <property type="entry name" value="Homodimeric domain of signal transducing histidine kinase"/>
    <property type="match status" value="1"/>
</dbReference>
<dbReference type="PANTHER" id="PTHR43047">
    <property type="entry name" value="TWO-COMPONENT HISTIDINE PROTEIN KINASE"/>
    <property type="match status" value="1"/>
</dbReference>
<reference evidence="15 16" key="1">
    <citation type="submission" date="2023-07" db="EMBL/GenBank/DDBJ databases">
        <title>Sorghum-associated microbial communities from plants grown in Nebraska, USA.</title>
        <authorList>
            <person name="Schachtman D."/>
        </authorList>
    </citation>
    <scope>NUCLEOTIDE SEQUENCE [LARGE SCALE GENOMIC DNA]</scope>
    <source>
        <strain evidence="15 16">BE190</strain>
    </source>
</reference>
<dbReference type="InterPro" id="IPR013767">
    <property type="entry name" value="PAS_fold"/>
</dbReference>
<dbReference type="SUPFAM" id="SSF55874">
    <property type="entry name" value="ATPase domain of HSP90 chaperone/DNA topoisomerase II/histidine kinase"/>
    <property type="match status" value="1"/>
</dbReference>
<comment type="subcellular location">
    <subcellularLocation>
        <location evidence="2">Cell membrane</location>
        <topology evidence="2">Multi-pass membrane protein</topology>
    </subcellularLocation>
</comment>
<dbReference type="Proteomes" id="UP001253595">
    <property type="component" value="Unassembled WGS sequence"/>
</dbReference>